<evidence type="ECO:0000313" key="14">
    <source>
        <dbReference type="Proteomes" id="UP000275613"/>
    </source>
</evidence>
<feature type="binding site" evidence="6">
    <location>
        <position position="144"/>
    </location>
    <ligand>
        <name>FMN</name>
        <dbReference type="ChEBI" id="CHEBI:58210"/>
    </ligand>
</feature>
<gene>
    <name evidence="9" type="ORF">ALO70_04477</name>
    <name evidence="11" type="ORF">ALQ39_00347</name>
    <name evidence="10" type="ORF">ALQ86_03712</name>
    <name evidence="8" type="ORF">PSE10A_52600</name>
</gene>
<evidence type="ECO:0000256" key="4">
    <source>
        <dbReference type="ARBA" id="ARBA00023033"/>
    </source>
</evidence>
<dbReference type="InterPro" id="IPR011251">
    <property type="entry name" value="Luciferase-like_dom"/>
</dbReference>
<feature type="binding site" evidence="6">
    <location>
        <position position="94"/>
    </location>
    <ligand>
        <name>FMN</name>
        <dbReference type="ChEBI" id="CHEBI:58210"/>
    </ligand>
</feature>
<dbReference type="InterPro" id="IPR051260">
    <property type="entry name" value="Diverse_substr_monoxygenases"/>
</dbReference>
<dbReference type="InterPro" id="IPR036661">
    <property type="entry name" value="Luciferase-like_sf"/>
</dbReference>
<dbReference type="SUPFAM" id="SSF51679">
    <property type="entry name" value="Bacterial luciferase-like"/>
    <property type="match status" value="1"/>
</dbReference>
<name>A0A0N8REK5_PSEA0</name>
<dbReference type="PANTHER" id="PTHR30011:SF16">
    <property type="entry name" value="C2H2 FINGER DOMAIN TRANSCRIPTION FACTOR (EUROFUNG)-RELATED"/>
    <property type="match status" value="1"/>
</dbReference>
<keyword evidence="1 6" id="KW-0285">Flavoprotein</keyword>
<evidence type="ECO:0000313" key="13">
    <source>
        <dbReference type="Proteomes" id="UP000272627"/>
    </source>
</evidence>
<dbReference type="EMBL" id="BMZW01000049">
    <property type="protein sequence ID" value="GFZ62749.1"/>
    <property type="molecule type" value="Genomic_DNA"/>
</dbReference>
<dbReference type="NCBIfam" id="TIGR03860">
    <property type="entry name" value="FMN_nitrolo"/>
    <property type="match status" value="1"/>
</dbReference>
<reference evidence="9 12" key="1">
    <citation type="submission" date="2015-09" db="EMBL/GenBank/DDBJ databases">
        <title>Genome announcement of multiple Pseudomonas syringae strains.</title>
        <authorList>
            <person name="Thakur S."/>
            <person name="Wang P.W."/>
            <person name="Gong Y."/>
            <person name="Weir B.S."/>
            <person name="Guttman D.S."/>
        </authorList>
    </citation>
    <scope>NUCLEOTIDE SEQUENCE [LARGE SCALE GENOMIC DNA]</scope>
    <source>
        <strain evidence="9 12">ICMP4455</strain>
    </source>
</reference>
<organism evidence="9 12">
    <name type="scientific">Pseudomonas amygdali pv. eriobotryae</name>
    <dbReference type="NCBI Taxonomy" id="129137"/>
    <lineage>
        <taxon>Bacteria</taxon>
        <taxon>Pseudomonadati</taxon>
        <taxon>Pseudomonadota</taxon>
        <taxon>Gammaproteobacteria</taxon>
        <taxon>Pseudomonadales</taxon>
        <taxon>Pseudomonadaceae</taxon>
        <taxon>Pseudomonas</taxon>
        <taxon>Pseudomonas amygdali</taxon>
    </lineage>
</organism>
<dbReference type="PATRIC" id="fig|129137.4.peg.6450"/>
<dbReference type="Proteomes" id="UP000050490">
    <property type="component" value="Unassembled WGS sequence"/>
</dbReference>
<dbReference type="InterPro" id="IPR016215">
    <property type="entry name" value="NTA_MOA"/>
</dbReference>
<dbReference type="PIRSF" id="PIRSF000337">
    <property type="entry name" value="NTA_MOA"/>
    <property type="match status" value="1"/>
</dbReference>
<evidence type="ECO:0000259" key="7">
    <source>
        <dbReference type="Pfam" id="PF00296"/>
    </source>
</evidence>
<comment type="similarity">
    <text evidence="5">Belongs to the NtaA/SnaA/DszA monooxygenase family.</text>
</comment>
<protein>
    <submittedName>
        <fullName evidence="8">Nitrilotriacetate monooxygenase component A</fullName>
    </submittedName>
    <submittedName>
        <fullName evidence="9">Nitrilotriacetate monooxygenase family FMN-dependent oxidoreductase</fullName>
    </submittedName>
</protein>
<reference evidence="8" key="3">
    <citation type="submission" date="2020-09" db="EMBL/GenBank/DDBJ databases">
        <title>Pseudomonas syringae pv. eriobotryae genome sequence causing loquat canker disease.</title>
        <authorList>
            <person name="Fukuda S."/>
            <person name="Tashiro H."/>
            <person name="Nagano Y."/>
        </authorList>
    </citation>
    <scope>NUCLEOTIDE SEQUENCE</scope>
    <source>
        <strain evidence="8">AM001</strain>
    </source>
</reference>
<feature type="binding site" evidence="6">
    <location>
        <position position="57"/>
    </location>
    <ligand>
        <name>FMN</name>
        <dbReference type="ChEBI" id="CHEBI:58210"/>
    </ligand>
</feature>
<proteinExistence type="inferred from homology"/>
<evidence type="ECO:0000256" key="5">
    <source>
        <dbReference type="ARBA" id="ARBA00033748"/>
    </source>
</evidence>
<feature type="binding site" evidence="6">
    <location>
        <position position="219"/>
    </location>
    <ligand>
        <name>FMN</name>
        <dbReference type="ChEBI" id="CHEBI:58210"/>
    </ligand>
</feature>
<keyword evidence="3" id="KW-0560">Oxidoreductase</keyword>
<evidence type="ECO:0000256" key="2">
    <source>
        <dbReference type="ARBA" id="ARBA00022643"/>
    </source>
</evidence>
<dbReference type="GO" id="GO:0016705">
    <property type="term" value="F:oxidoreductase activity, acting on paired donors, with incorporation or reduction of molecular oxygen"/>
    <property type="evidence" value="ECO:0007669"/>
    <property type="project" value="InterPro"/>
</dbReference>
<evidence type="ECO:0000313" key="8">
    <source>
        <dbReference type="EMBL" id="GFZ62749.1"/>
    </source>
</evidence>
<dbReference type="EMBL" id="LJQI01000406">
    <property type="protein sequence ID" value="KPX20647.1"/>
    <property type="molecule type" value="Genomic_DNA"/>
</dbReference>
<evidence type="ECO:0000313" key="10">
    <source>
        <dbReference type="EMBL" id="RMM02427.1"/>
    </source>
</evidence>
<evidence type="ECO:0000313" key="11">
    <source>
        <dbReference type="EMBL" id="RMO66773.1"/>
    </source>
</evidence>
<reference evidence="13 14" key="2">
    <citation type="submission" date="2018-08" db="EMBL/GenBank/DDBJ databases">
        <title>Recombination of ecologically and evolutionarily significant loci maintains genetic cohesion in the Pseudomonas syringae species complex.</title>
        <authorList>
            <person name="Dillon M."/>
            <person name="Thakur S."/>
            <person name="Almeida R.N.D."/>
            <person name="Weir B.S."/>
            <person name="Guttman D.S."/>
        </authorList>
    </citation>
    <scope>NUCLEOTIDE SEQUENCE [LARGE SCALE GENOMIC DNA]</scope>
    <source>
        <strain evidence="11 14">ICMP 4316</strain>
        <strain evidence="10 13">ICMP 8636</strain>
    </source>
</reference>
<comment type="caution">
    <text evidence="9">The sequence shown here is derived from an EMBL/GenBank/DDBJ whole genome shotgun (WGS) entry which is preliminary data.</text>
</comment>
<dbReference type="EMBL" id="RBOA01000116">
    <property type="protein sequence ID" value="RMM02427.1"/>
    <property type="molecule type" value="Genomic_DNA"/>
</dbReference>
<dbReference type="Gene3D" id="3.20.20.30">
    <property type="entry name" value="Luciferase-like domain"/>
    <property type="match status" value="1"/>
</dbReference>
<dbReference type="PANTHER" id="PTHR30011">
    <property type="entry name" value="ALKANESULFONATE MONOOXYGENASE-RELATED"/>
    <property type="match status" value="1"/>
</dbReference>
<evidence type="ECO:0000256" key="3">
    <source>
        <dbReference type="ARBA" id="ARBA00023002"/>
    </source>
</evidence>
<feature type="domain" description="Luciferase-like" evidence="7">
    <location>
        <begin position="27"/>
        <end position="382"/>
    </location>
</feature>
<keyword evidence="4 9" id="KW-0503">Monooxygenase</keyword>
<dbReference type="Pfam" id="PF00296">
    <property type="entry name" value="Bac_luciferase"/>
    <property type="match status" value="1"/>
</dbReference>
<dbReference type="EMBL" id="RBPV01000009">
    <property type="protein sequence ID" value="RMO66773.1"/>
    <property type="molecule type" value="Genomic_DNA"/>
</dbReference>
<dbReference type="AlphaFoldDB" id="A0A0N8REK5"/>
<dbReference type="CDD" id="cd01095">
    <property type="entry name" value="Nitrilotriacetate_monoxgenase"/>
    <property type="match status" value="1"/>
</dbReference>
<dbReference type="Proteomes" id="UP000272627">
    <property type="component" value="Unassembled WGS sequence"/>
</dbReference>
<dbReference type="GO" id="GO:0004497">
    <property type="term" value="F:monooxygenase activity"/>
    <property type="evidence" value="ECO:0007669"/>
    <property type="project" value="UniProtKB-KW"/>
</dbReference>
<accession>A0A0N8REK5</accession>
<feature type="binding site" evidence="6">
    <location>
        <position position="148"/>
    </location>
    <ligand>
        <name>FMN</name>
        <dbReference type="ChEBI" id="CHEBI:58210"/>
    </ligand>
</feature>
<evidence type="ECO:0000313" key="9">
    <source>
        <dbReference type="EMBL" id="KPX20647.1"/>
    </source>
</evidence>
<evidence type="ECO:0000256" key="1">
    <source>
        <dbReference type="ARBA" id="ARBA00022630"/>
    </source>
</evidence>
<dbReference type="Proteomes" id="UP000630864">
    <property type="component" value="Unassembled WGS sequence"/>
</dbReference>
<evidence type="ECO:0000313" key="12">
    <source>
        <dbReference type="Proteomes" id="UP000050490"/>
    </source>
</evidence>
<sequence>MTKRTLHLNLLFNNAGNFSSAWRTPESDPKAFLDIAYYVRIAQLAEKGMFDAIFLSDILALTAGYPYRPFQSLEPTVILTSIAAATRHIGLLATASTSYNEVFNIARRFASLDHVSGGRAGINLVTTSDPGAPANFGGTASLPHADRYRRAQEFSKVLNALWDSWEEGAFVGDQSTGTLLDPSRIHSINHEGEFLSVKGPLTVPRTPQGRPIIAQAGGSDDGRNMAAQHADLVFTAAGSIDEAKAYAVDVRGRAEAHGRTPSDILILPGLVTVIGSTEEEAKRRLEELTELSSIDYNLGRLATILRVDKAKLVLDERLPLDLEVPVDGTHTAFNSLVSFARNNDLTVRELIKAKGGSVSMHRMIVGTPEQVADSIEEWFLSGAVDGFNIAPDVIASGLPAFVDHVVPELQRRGIFRTAYEGTTLRDRLGLRTPVSQFAQ</sequence>
<evidence type="ECO:0000256" key="6">
    <source>
        <dbReference type="PIRSR" id="PIRSR000337-1"/>
    </source>
</evidence>
<keyword evidence="2 6" id="KW-0288">FMN</keyword>
<dbReference type="Proteomes" id="UP000275613">
    <property type="component" value="Unassembled WGS sequence"/>
</dbReference>